<name>A0ABR1LKR8_9PEZI</name>
<dbReference type="Proteomes" id="UP001360953">
    <property type="component" value="Unassembled WGS sequence"/>
</dbReference>
<evidence type="ECO:0000313" key="2">
    <source>
        <dbReference type="EMBL" id="KAK7535796.1"/>
    </source>
</evidence>
<reference evidence="2 3" key="1">
    <citation type="submission" date="2024-04" db="EMBL/GenBank/DDBJ databases">
        <title>Phyllosticta paracitricarpa is synonymous to the EU quarantine fungus P. citricarpa based on phylogenomic analyses.</title>
        <authorList>
            <consortium name="Lawrence Berkeley National Laboratory"/>
            <person name="Van ingen-buijs V.A."/>
            <person name="Van westerhoven A.C."/>
            <person name="Haridas S."/>
            <person name="Skiadas P."/>
            <person name="Martin F."/>
            <person name="Groenewald J.Z."/>
            <person name="Crous P.W."/>
            <person name="Seidl M.F."/>
        </authorList>
    </citation>
    <scope>NUCLEOTIDE SEQUENCE [LARGE SCALE GENOMIC DNA]</scope>
    <source>
        <strain evidence="2 3">CPC 17464</strain>
    </source>
</reference>
<feature type="compositionally biased region" description="Basic residues" evidence="1">
    <location>
        <begin position="231"/>
        <end position="242"/>
    </location>
</feature>
<feature type="region of interest" description="Disordered" evidence="1">
    <location>
        <begin position="25"/>
        <end position="72"/>
    </location>
</feature>
<feature type="compositionally biased region" description="Basic and acidic residues" evidence="1">
    <location>
        <begin position="43"/>
        <end position="53"/>
    </location>
</feature>
<evidence type="ECO:0000256" key="1">
    <source>
        <dbReference type="SAM" id="MobiDB-lite"/>
    </source>
</evidence>
<keyword evidence="3" id="KW-1185">Reference proteome</keyword>
<evidence type="ECO:0000313" key="3">
    <source>
        <dbReference type="Proteomes" id="UP001360953"/>
    </source>
</evidence>
<dbReference type="RefSeq" id="XP_066654212.1">
    <property type="nucleotide sequence ID" value="XM_066800423.1"/>
</dbReference>
<proteinExistence type="predicted"/>
<sequence length="250" mass="27599">MFLCGRDDGDGDGMRWLESCSVEEGRMRERKMDVRQHKRRPRAKENGREEKSKSSVVTPAGSKHIGQSSNQAMLRHPCPAHQPAQQTTFRSYLPTCTYVVGYPTSRLQRRRVTISLLASYCKHTAHFVRRAGGRGEANAAAACALRHADGQTTRPPPSLRSPRGLTDSLTITGSSTAQPGPAQPANGVCVWEGAQKSIPGFSVVRGAQGRKQHGGEKEKQRDDQGEATTREKKKRRDGRRWPPRVGILHG</sequence>
<feature type="region of interest" description="Disordered" evidence="1">
    <location>
        <begin position="203"/>
        <end position="250"/>
    </location>
</feature>
<protein>
    <submittedName>
        <fullName evidence="2">Uncharacterized protein</fullName>
    </submittedName>
</protein>
<dbReference type="GeneID" id="92033329"/>
<accession>A0ABR1LKR8</accession>
<feature type="region of interest" description="Disordered" evidence="1">
    <location>
        <begin position="147"/>
        <end position="187"/>
    </location>
</feature>
<feature type="compositionally biased region" description="Basic and acidic residues" evidence="1">
    <location>
        <begin position="25"/>
        <end position="35"/>
    </location>
</feature>
<dbReference type="EMBL" id="JBBPEH010000007">
    <property type="protein sequence ID" value="KAK7535796.1"/>
    <property type="molecule type" value="Genomic_DNA"/>
</dbReference>
<comment type="caution">
    <text evidence="2">The sequence shown here is derived from an EMBL/GenBank/DDBJ whole genome shotgun (WGS) entry which is preliminary data.</text>
</comment>
<feature type="compositionally biased region" description="Polar residues" evidence="1">
    <location>
        <begin position="167"/>
        <end position="178"/>
    </location>
</feature>
<organism evidence="2 3">
    <name type="scientific">Phyllosticta citribraziliensis</name>
    <dbReference type="NCBI Taxonomy" id="989973"/>
    <lineage>
        <taxon>Eukaryota</taxon>
        <taxon>Fungi</taxon>
        <taxon>Dikarya</taxon>
        <taxon>Ascomycota</taxon>
        <taxon>Pezizomycotina</taxon>
        <taxon>Dothideomycetes</taxon>
        <taxon>Dothideomycetes incertae sedis</taxon>
        <taxon>Botryosphaeriales</taxon>
        <taxon>Phyllostictaceae</taxon>
        <taxon>Phyllosticta</taxon>
    </lineage>
</organism>
<gene>
    <name evidence="2" type="ORF">J3D65DRAFT_626276</name>
</gene>
<feature type="compositionally biased region" description="Basic and acidic residues" evidence="1">
    <location>
        <begin position="213"/>
        <end position="230"/>
    </location>
</feature>